<evidence type="ECO:0000259" key="2">
    <source>
        <dbReference type="PROSITE" id="PS50217"/>
    </source>
</evidence>
<dbReference type="PROSITE" id="PS50217">
    <property type="entry name" value="BZIP"/>
    <property type="match status" value="1"/>
</dbReference>
<dbReference type="Gene3D" id="1.20.5.170">
    <property type="match status" value="1"/>
</dbReference>
<name>H9CXV2_SCHMD</name>
<reference evidence="3" key="1">
    <citation type="journal article" date="2012" name="Cell Stem Cell">
        <title>Genetic Regulators of a Pluripotent Adult Stem Cell System in Planarians Identified by RNAi and Clonal Analysis.</title>
        <authorList>
            <person name="Wagner D.E."/>
            <person name="Ho J.J."/>
            <person name="Reddien P.W."/>
        </authorList>
    </citation>
    <scope>NUCLEOTIDE SEQUENCE</scope>
    <source>
        <strain evidence="3">CIW4</strain>
    </source>
</reference>
<dbReference type="SMART" id="SM00338">
    <property type="entry name" value="BRLZ"/>
    <property type="match status" value="1"/>
</dbReference>
<feature type="region of interest" description="Disordered" evidence="1">
    <location>
        <begin position="315"/>
        <end position="335"/>
    </location>
</feature>
<sequence>MTQFLMQHNIKKEKSEFGILAANLGSKKYISNKGSNALRPDSLEIKIKPDNIVNIISKSELCSDNVNSWTGDHLDNFISQLKNANNTPSPITPNSFFNPSDVTQEQEQFADTLTLHLNKIKENYQSGCQPTGPSYLGNIIQLSSANDDRPLSIATVSVGNKVFLLNQINQNIDDNANQCLNYGVLDLPGNITIHGDVNNINPNTIILQKNAPNIQPQIKVANIHNFSNQATVTNSQNIICSTPNVQFNAYSHRNENNELTHLMPIDTDVGLPQTDINQQDLIQSMGFIKTSEGIIYTRIPDSSHTELLSQLNSLTNSTARSNPNGQNSHPPIKAPSMELMNQSINETRCLSASSNGNESSFGANDSSVNNSHKDYSSNGTKINKLLDKDLDVDQQRRLERKRARNRDAARKCRDRKNNLILNLEQKYAKQTVEKELIRDKLLKSLEEIRRLTDYIAKHDPHSKFACFSNFLNDIKIHELTDTDLKDLNLI</sequence>
<dbReference type="InterPro" id="IPR046347">
    <property type="entry name" value="bZIP_sf"/>
</dbReference>
<evidence type="ECO:0000313" key="3">
    <source>
        <dbReference type="EMBL" id="AFD29623.1"/>
    </source>
</evidence>
<organism evidence="3">
    <name type="scientific">Schmidtea mediterranea</name>
    <name type="common">Freshwater planarian flatworm</name>
    <dbReference type="NCBI Taxonomy" id="79327"/>
    <lineage>
        <taxon>Eukaryota</taxon>
        <taxon>Metazoa</taxon>
        <taxon>Spiralia</taxon>
        <taxon>Lophotrochozoa</taxon>
        <taxon>Platyhelminthes</taxon>
        <taxon>Rhabditophora</taxon>
        <taxon>Seriata</taxon>
        <taxon>Tricladida</taxon>
        <taxon>Continenticola</taxon>
        <taxon>Geoplanoidea</taxon>
        <taxon>Dugesiidae</taxon>
        <taxon>Schmidtea</taxon>
    </lineage>
</organism>
<dbReference type="OrthoDB" id="2187714at2759"/>
<feature type="region of interest" description="Disordered" evidence="1">
    <location>
        <begin position="349"/>
        <end position="380"/>
    </location>
</feature>
<evidence type="ECO:0000256" key="1">
    <source>
        <dbReference type="SAM" id="MobiDB-lite"/>
    </source>
</evidence>
<protein>
    <submittedName>
        <fullName evidence="3">JUNLI-1</fullName>
    </submittedName>
</protein>
<dbReference type="AlphaFoldDB" id="H9CXV2"/>
<feature type="compositionally biased region" description="Polar residues" evidence="1">
    <location>
        <begin position="319"/>
        <end position="329"/>
    </location>
</feature>
<dbReference type="SUPFAM" id="SSF57959">
    <property type="entry name" value="Leucine zipper domain"/>
    <property type="match status" value="1"/>
</dbReference>
<proteinExistence type="evidence at transcript level"/>
<dbReference type="PROSITE" id="PS00036">
    <property type="entry name" value="BZIP_BASIC"/>
    <property type="match status" value="1"/>
</dbReference>
<feature type="domain" description="BZIP" evidence="2">
    <location>
        <begin position="395"/>
        <end position="458"/>
    </location>
</feature>
<dbReference type="GO" id="GO:0003700">
    <property type="term" value="F:DNA-binding transcription factor activity"/>
    <property type="evidence" value="ECO:0007669"/>
    <property type="project" value="InterPro"/>
</dbReference>
<accession>H9CXV2</accession>
<dbReference type="CDD" id="cd14686">
    <property type="entry name" value="bZIP"/>
    <property type="match status" value="1"/>
</dbReference>
<dbReference type="EMBL" id="JQ425155">
    <property type="protein sequence ID" value="AFD29623.1"/>
    <property type="molecule type" value="mRNA"/>
</dbReference>
<dbReference type="InterPro" id="IPR004827">
    <property type="entry name" value="bZIP"/>
</dbReference>